<protein>
    <recommendedName>
        <fullName evidence="1">Neprosin PEP catalytic domain-containing protein</fullName>
    </recommendedName>
</protein>
<name>A0A7J6VAI2_THATH</name>
<sequence length="240" mass="27042">MEKDVKATIRRVHCPEGTVVPILRTQKEDLIRAKNFSQTHLANVHPDTVEKPGEHIVALTPLAKTTYYGVSGRLNVYSLQLNKDQQSTVQMWIENGTPEKYASLQAGWMLFFVNLNQHIMLDSTVGGKDVGYWPKAIIPQLSDNASLVAWGGMATGPPDGDSPPMGNGHYPDGDFMKACFIKQLQTMDAANNFVVPDEDGMNSFVDKQDCYGFEYLGYKLDWWTGREMWNVKCERQCRNC</sequence>
<dbReference type="InterPro" id="IPR004314">
    <property type="entry name" value="Neprosin"/>
</dbReference>
<dbReference type="OrthoDB" id="1858978at2759"/>
<dbReference type="PROSITE" id="PS52045">
    <property type="entry name" value="NEPROSIN_PEP_CD"/>
    <property type="match status" value="1"/>
</dbReference>
<organism evidence="2 3">
    <name type="scientific">Thalictrum thalictroides</name>
    <name type="common">Rue-anemone</name>
    <name type="synonym">Anemone thalictroides</name>
    <dbReference type="NCBI Taxonomy" id="46969"/>
    <lineage>
        <taxon>Eukaryota</taxon>
        <taxon>Viridiplantae</taxon>
        <taxon>Streptophyta</taxon>
        <taxon>Embryophyta</taxon>
        <taxon>Tracheophyta</taxon>
        <taxon>Spermatophyta</taxon>
        <taxon>Magnoliopsida</taxon>
        <taxon>Ranunculales</taxon>
        <taxon>Ranunculaceae</taxon>
        <taxon>Thalictroideae</taxon>
        <taxon>Thalictrum</taxon>
    </lineage>
</organism>
<accession>A0A7J6VAI2</accession>
<gene>
    <name evidence="2" type="ORF">FRX31_029037</name>
</gene>
<dbReference type="InterPro" id="IPR053168">
    <property type="entry name" value="Glutamic_endopeptidase"/>
</dbReference>
<evidence type="ECO:0000313" key="2">
    <source>
        <dbReference type="EMBL" id="KAF5181372.1"/>
    </source>
</evidence>
<feature type="domain" description="Neprosin PEP catalytic" evidence="1">
    <location>
        <begin position="1"/>
        <end position="234"/>
    </location>
</feature>
<keyword evidence="3" id="KW-1185">Reference proteome</keyword>
<dbReference type="Proteomes" id="UP000554482">
    <property type="component" value="Unassembled WGS sequence"/>
</dbReference>
<dbReference type="EMBL" id="JABWDY010036261">
    <property type="protein sequence ID" value="KAF5181372.1"/>
    <property type="molecule type" value="Genomic_DNA"/>
</dbReference>
<dbReference type="PANTHER" id="PTHR31589:SF24">
    <property type="entry name" value="OS07G0205500 PROTEIN"/>
    <property type="match status" value="1"/>
</dbReference>
<reference evidence="2 3" key="1">
    <citation type="submission" date="2020-06" db="EMBL/GenBank/DDBJ databases">
        <title>Transcriptomic and genomic resources for Thalictrum thalictroides and T. hernandezii: Facilitating candidate gene discovery in an emerging model plant lineage.</title>
        <authorList>
            <person name="Arias T."/>
            <person name="Riano-Pachon D.M."/>
            <person name="Di Stilio V.S."/>
        </authorList>
    </citation>
    <scope>NUCLEOTIDE SEQUENCE [LARGE SCALE GENOMIC DNA]</scope>
    <source>
        <strain evidence="3">cv. WT478/WT964</strain>
        <tissue evidence="2">Leaves</tissue>
    </source>
</reference>
<dbReference type="PANTHER" id="PTHR31589">
    <property type="entry name" value="PROTEIN, PUTATIVE (DUF239)-RELATED-RELATED"/>
    <property type="match status" value="1"/>
</dbReference>
<comment type="caution">
    <text evidence="2">The sequence shown here is derived from an EMBL/GenBank/DDBJ whole genome shotgun (WGS) entry which is preliminary data.</text>
</comment>
<dbReference type="Pfam" id="PF03080">
    <property type="entry name" value="Neprosin"/>
    <property type="match status" value="1"/>
</dbReference>
<dbReference type="AlphaFoldDB" id="A0A7J6VAI2"/>
<evidence type="ECO:0000313" key="3">
    <source>
        <dbReference type="Proteomes" id="UP000554482"/>
    </source>
</evidence>
<evidence type="ECO:0000259" key="1">
    <source>
        <dbReference type="PROSITE" id="PS52045"/>
    </source>
</evidence>
<proteinExistence type="predicted"/>